<proteinExistence type="predicted"/>
<comment type="caution">
    <text evidence="2">The sequence shown here is derived from an EMBL/GenBank/DDBJ whole genome shotgun (WGS) entry which is preliminary data.</text>
</comment>
<dbReference type="EMBL" id="PCGZ01000003">
    <property type="protein sequence ID" value="PKU91242.1"/>
    <property type="molecule type" value="Genomic_DNA"/>
</dbReference>
<organism evidence="2 3">
    <name type="scientific">Bifidobacterium pseudolongum subsp. globosum</name>
    <dbReference type="NCBI Taxonomy" id="1690"/>
    <lineage>
        <taxon>Bacteria</taxon>
        <taxon>Bacillati</taxon>
        <taxon>Actinomycetota</taxon>
        <taxon>Actinomycetes</taxon>
        <taxon>Bifidobacteriales</taxon>
        <taxon>Bifidobacteriaceae</taxon>
        <taxon>Bifidobacterium</taxon>
    </lineage>
</organism>
<reference evidence="2 3" key="1">
    <citation type="submission" date="2017-10" db="EMBL/GenBank/DDBJ databases">
        <title>Bifidobacterium genomics.</title>
        <authorList>
            <person name="Lugli G.A."/>
            <person name="Milani C."/>
            <person name="Mancabelli L."/>
        </authorList>
    </citation>
    <scope>NUCLEOTIDE SEQUENCE [LARGE SCALE GENOMIC DNA]</scope>
    <source>
        <strain evidence="2 3">1524B</strain>
    </source>
</reference>
<accession>A0A2N3QII6</accession>
<gene>
    <name evidence="2" type="ORF">CQR46_0328</name>
</gene>
<evidence type="ECO:0000256" key="1">
    <source>
        <dbReference type="SAM" id="Phobius"/>
    </source>
</evidence>
<feature type="transmembrane region" description="Helical" evidence="1">
    <location>
        <begin position="22"/>
        <end position="44"/>
    </location>
</feature>
<protein>
    <submittedName>
        <fullName evidence="2">Uncharacterized protein</fullName>
    </submittedName>
</protein>
<dbReference type="RefSeq" id="WP_101429440.1">
    <property type="nucleotide sequence ID" value="NZ_PCGZ01000003.1"/>
</dbReference>
<dbReference type="Proteomes" id="UP000233730">
    <property type="component" value="Unassembled WGS sequence"/>
</dbReference>
<dbReference type="AlphaFoldDB" id="A0A2N3QII6"/>
<keyword evidence="1" id="KW-0812">Transmembrane</keyword>
<name>A0A2N3QII6_9BIFI</name>
<keyword evidence="1" id="KW-1133">Transmembrane helix</keyword>
<keyword evidence="1" id="KW-0472">Membrane</keyword>
<sequence>MNAIALDVSDLHPSAALGDMPMLWTVLAVAVVAAAACAVAMTLYGRRRARRAPVVSAGAHAQAGSTQQWLARVDDVVRQYDAGAVTADEAYAHLAALTREFAAAHSGRTLSTSTLRELERRPTGGTAANWDALRLTIAALYPPEFADAATNAEARDASVHTAAGWVGDFMERWR</sequence>
<evidence type="ECO:0000313" key="2">
    <source>
        <dbReference type="EMBL" id="PKU91242.1"/>
    </source>
</evidence>
<evidence type="ECO:0000313" key="3">
    <source>
        <dbReference type="Proteomes" id="UP000233730"/>
    </source>
</evidence>